<evidence type="ECO:0000313" key="3">
    <source>
        <dbReference type="Proteomes" id="UP000051655"/>
    </source>
</evidence>
<feature type="domain" description="HD" evidence="1">
    <location>
        <begin position="39"/>
        <end position="103"/>
    </location>
</feature>
<evidence type="ECO:0000259" key="1">
    <source>
        <dbReference type="Pfam" id="PF01966"/>
    </source>
</evidence>
<protein>
    <recommendedName>
        <fullName evidence="1">HD domain-containing protein</fullName>
    </recommendedName>
</protein>
<sequence length="167" mass="19787">MKQKAWQNDRVYRAIVDDLLAHQEVQELVNYPQHHHSDRLTHSIDVSYLSYRVGLRLGLNATALARAGILHDLFYYDWRETKFELGTHAFIHPRVSLRNAEKLTPLSNMEKDIILKHMWGSTWAMPHYWESFVLNIVDDWTAVSDFLNPVTDRLMTLSTLRWVRRRS</sequence>
<evidence type="ECO:0000313" key="2">
    <source>
        <dbReference type="EMBL" id="KRN75369.1"/>
    </source>
</evidence>
<dbReference type="STRING" id="1616.IV73_GL000533"/>
<dbReference type="Pfam" id="PF01966">
    <property type="entry name" value="HD"/>
    <property type="match status" value="1"/>
</dbReference>
<keyword evidence="3" id="KW-1185">Reference proteome</keyword>
<reference evidence="2 3" key="1">
    <citation type="journal article" date="2015" name="Genome Announc.">
        <title>Expanding the biotechnology potential of lactobacilli through comparative genomics of 213 strains and associated genera.</title>
        <authorList>
            <person name="Sun Z."/>
            <person name="Harris H.M."/>
            <person name="McCann A."/>
            <person name="Guo C."/>
            <person name="Argimon S."/>
            <person name="Zhang W."/>
            <person name="Yang X."/>
            <person name="Jeffery I.B."/>
            <person name="Cooney J.C."/>
            <person name="Kagawa T.F."/>
            <person name="Liu W."/>
            <person name="Song Y."/>
            <person name="Salvetti E."/>
            <person name="Wrobel A."/>
            <person name="Rasinkangas P."/>
            <person name="Parkhill J."/>
            <person name="Rea M.C."/>
            <person name="O'Sullivan O."/>
            <person name="Ritari J."/>
            <person name="Douillard F.P."/>
            <person name="Paul Ross R."/>
            <person name="Yang R."/>
            <person name="Briner A.E."/>
            <person name="Felis G.E."/>
            <person name="de Vos W.M."/>
            <person name="Barrangou R."/>
            <person name="Klaenhammer T.R."/>
            <person name="Caufield P.W."/>
            <person name="Cui Y."/>
            <person name="Zhang H."/>
            <person name="O'Toole P.W."/>
        </authorList>
    </citation>
    <scope>NUCLEOTIDE SEQUENCE [LARGE SCALE GENOMIC DNA]</scope>
    <source>
        <strain evidence="2 3">DSM 20593</strain>
    </source>
</reference>
<gene>
    <name evidence="2" type="ORF">IV73_GL000533</name>
</gene>
<dbReference type="Gene3D" id="1.10.3210.10">
    <property type="entry name" value="Hypothetical protein af1432"/>
    <property type="match status" value="1"/>
</dbReference>
<organism evidence="2 3">
    <name type="scientific">Weissella kandleri</name>
    <dbReference type="NCBI Taxonomy" id="1616"/>
    <lineage>
        <taxon>Bacteria</taxon>
        <taxon>Bacillati</taxon>
        <taxon>Bacillota</taxon>
        <taxon>Bacilli</taxon>
        <taxon>Lactobacillales</taxon>
        <taxon>Lactobacillaceae</taxon>
        <taxon>Weissella</taxon>
    </lineage>
</organism>
<dbReference type="PATRIC" id="fig|1616.3.peg.549"/>
<dbReference type="SUPFAM" id="SSF109604">
    <property type="entry name" value="HD-domain/PDEase-like"/>
    <property type="match status" value="1"/>
</dbReference>
<dbReference type="AlphaFoldDB" id="A0A0R2JDF4"/>
<dbReference type="InterPro" id="IPR006674">
    <property type="entry name" value="HD_domain"/>
</dbReference>
<dbReference type="OrthoDB" id="360187at2"/>
<proteinExistence type="predicted"/>
<dbReference type="Proteomes" id="UP000051655">
    <property type="component" value="Unassembled WGS sequence"/>
</dbReference>
<dbReference type="EMBL" id="JQBP01000002">
    <property type="protein sequence ID" value="KRN75369.1"/>
    <property type="molecule type" value="Genomic_DNA"/>
</dbReference>
<accession>A0A0R2JDF4</accession>
<name>A0A0R2JDF4_9LACO</name>
<dbReference type="RefSeq" id="WP_057754370.1">
    <property type="nucleotide sequence ID" value="NZ_JQBP01000002.1"/>
</dbReference>
<comment type="caution">
    <text evidence="2">The sequence shown here is derived from an EMBL/GenBank/DDBJ whole genome shotgun (WGS) entry which is preliminary data.</text>
</comment>